<dbReference type="NCBIfam" id="TIGR03380">
    <property type="entry name" value="agmatine_aguA"/>
    <property type="match status" value="1"/>
</dbReference>
<dbReference type="PANTHER" id="PTHR31377:SF0">
    <property type="entry name" value="AGMATINE DEIMINASE-RELATED"/>
    <property type="match status" value="1"/>
</dbReference>
<accession>A0ABM6W2W8</accession>
<gene>
    <name evidence="2 3" type="primary">aguA</name>
    <name evidence="3" type="ORF">DKL58_03395</name>
</gene>
<dbReference type="InterPro" id="IPR017754">
    <property type="entry name" value="Agmatine_deiminase"/>
</dbReference>
<dbReference type="SUPFAM" id="SSF55909">
    <property type="entry name" value="Pentein"/>
    <property type="match status" value="1"/>
</dbReference>
<reference evidence="3 4" key="1">
    <citation type="submission" date="2018-05" db="EMBL/GenBank/DDBJ databases">
        <title>Reference genomes for bee gut microbiota database.</title>
        <authorList>
            <person name="Ellegaard K.M."/>
        </authorList>
    </citation>
    <scope>NUCLEOTIDE SEQUENCE [LARGE SCALE GENOMIC DNA]</scope>
    <source>
        <strain evidence="3 4">ESL0186</strain>
    </source>
</reference>
<protein>
    <recommendedName>
        <fullName evidence="2">Putative agmatine deiminase</fullName>
        <ecNumber evidence="2">3.5.3.12</ecNumber>
    </recommendedName>
    <alternativeName>
        <fullName evidence="2">Agmatine iminohydrolase</fullName>
    </alternativeName>
</protein>
<dbReference type="Proteomes" id="UP000246036">
    <property type="component" value="Chromosome"/>
</dbReference>
<dbReference type="EC" id="3.5.3.12" evidence="2"/>
<name>A0ABM6W2W8_9LACO</name>
<dbReference type="EMBL" id="CP029477">
    <property type="protein sequence ID" value="AWM76232.1"/>
    <property type="molecule type" value="Genomic_DNA"/>
</dbReference>
<sequence>MEINNSTPKNDNYQMVPDYTEQKEIFMIWPERQDNWRNGAKPVQKVFTALAKIISEFEPITMLVNQDQYLNAKNKVEKFARVIEMSSDDAWAQDTLPVFVKNDKGNIRAVNFKFNAYGGLIDGLYYPWEKDDQLAIKIANLLRLDYYSVDNVIEGCSIITDGEGTVITTEDVLLAEDRNYGISKKFITQILEQYLGAHKIIWLRHGYFLDETGGDIDNMVSFIKPGEIAITWTDNQENPIYSACKEAFDILSNEKDAKGRRFKITKFQIPKLQRLSAKETEGIDLINGLMPRTINQVLTATYINYITLNKVIIFPKFNDPQDEIAEIKFKKLYPDKKIISFPVREILIGGGGLHTIVKAIPNFRRLK</sequence>
<proteinExistence type="inferred from homology"/>
<comment type="similarity">
    <text evidence="2">Belongs to the agmatine deiminase family.</text>
</comment>
<dbReference type="PANTHER" id="PTHR31377">
    <property type="entry name" value="AGMATINE DEIMINASE-RELATED"/>
    <property type="match status" value="1"/>
</dbReference>
<keyword evidence="1 2" id="KW-0378">Hydrolase</keyword>
<evidence type="ECO:0000313" key="4">
    <source>
        <dbReference type="Proteomes" id="UP000246036"/>
    </source>
</evidence>
<organism evidence="3 4">
    <name type="scientific">Lactobacillus kullabergensis</name>
    <dbReference type="NCBI Taxonomy" id="1218493"/>
    <lineage>
        <taxon>Bacteria</taxon>
        <taxon>Bacillati</taxon>
        <taxon>Bacillota</taxon>
        <taxon>Bacilli</taxon>
        <taxon>Lactobacillales</taxon>
        <taxon>Lactobacillaceae</taxon>
        <taxon>Lactobacillus</taxon>
    </lineage>
</organism>
<dbReference type="Gene3D" id="3.75.10.10">
    <property type="entry name" value="L-arginine/glycine Amidinotransferase, Chain A"/>
    <property type="match status" value="1"/>
</dbReference>
<dbReference type="InterPro" id="IPR007466">
    <property type="entry name" value="Peptidyl-Arg-deiminase_porph"/>
</dbReference>
<evidence type="ECO:0000313" key="3">
    <source>
        <dbReference type="EMBL" id="AWM76232.1"/>
    </source>
</evidence>
<dbReference type="Pfam" id="PF04371">
    <property type="entry name" value="PAD_porph"/>
    <property type="match status" value="1"/>
</dbReference>
<keyword evidence="4" id="KW-1185">Reference proteome</keyword>
<comment type="caution">
    <text evidence="2">Lacks conserved residue(s) required for the propagation of feature annotation.</text>
</comment>
<comment type="catalytic activity">
    <reaction evidence="2">
        <text>agmatine + H2O = N-carbamoylputrescine + NH4(+)</text>
        <dbReference type="Rhea" id="RHEA:18037"/>
        <dbReference type="ChEBI" id="CHEBI:15377"/>
        <dbReference type="ChEBI" id="CHEBI:28938"/>
        <dbReference type="ChEBI" id="CHEBI:58145"/>
        <dbReference type="ChEBI" id="CHEBI:58318"/>
        <dbReference type="EC" id="3.5.3.12"/>
    </reaction>
</comment>
<evidence type="ECO:0000256" key="2">
    <source>
        <dbReference type="HAMAP-Rule" id="MF_01841"/>
    </source>
</evidence>
<dbReference type="HAMAP" id="MF_01841">
    <property type="entry name" value="Agmatine_deimin"/>
    <property type="match status" value="1"/>
</dbReference>
<evidence type="ECO:0000256" key="1">
    <source>
        <dbReference type="ARBA" id="ARBA00022801"/>
    </source>
</evidence>